<feature type="region of interest" description="Disordered" evidence="2">
    <location>
        <begin position="442"/>
        <end position="478"/>
    </location>
</feature>
<dbReference type="EMBL" id="CM012449">
    <property type="protein sequence ID" value="RVE64396.1"/>
    <property type="molecule type" value="Genomic_DNA"/>
</dbReference>
<dbReference type="PANTHER" id="PTHR33488">
    <property type="entry name" value="ZGC:162509"/>
    <property type="match status" value="1"/>
</dbReference>
<keyword evidence="1" id="KW-0175">Coiled coil</keyword>
<feature type="compositionally biased region" description="Polar residues" evidence="2">
    <location>
        <begin position="462"/>
        <end position="476"/>
    </location>
</feature>
<organism evidence="3 4">
    <name type="scientific">Oryzias javanicus</name>
    <name type="common">Javanese ricefish</name>
    <name type="synonym">Aplocheilus javanicus</name>
    <dbReference type="NCBI Taxonomy" id="123683"/>
    <lineage>
        <taxon>Eukaryota</taxon>
        <taxon>Metazoa</taxon>
        <taxon>Chordata</taxon>
        <taxon>Craniata</taxon>
        <taxon>Vertebrata</taxon>
        <taxon>Euteleostomi</taxon>
        <taxon>Actinopterygii</taxon>
        <taxon>Neopterygii</taxon>
        <taxon>Teleostei</taxon>
        <taxon>Neoteleostei</taxon>
        <taxon>Acanthomorphata</taxon>
        <taxon>Ovalentaria</taxon>
        <taxon>Atherinomorphae</taxon>
        <taxon>Beloniformes</taxon>
        <taxon>Adrianichthyidae</taxon>
        <taxon>Oryziinae</taxon>
        <taxon>Oryzias</taxon>
    </lineage>
</organism>
<accession>A0A3S2MQF2</accession>
<evidence type="ECO:0000313" key="3">
    <source>
        <dbReference type="EMBL" id="RVE64396.1"/>
    </source>
</evidence>
<dbReference type="PANTHER" id="PTHR33488:SF2">
    <property type="entry name" value="EARLY ENDOSOME ANTIGEN 1-LIKE"/>
    <property type="match status" value="1"/>
</dbReference>
<feature type="region of interest" description="Disordered" evidence="2">
    <location>
        <begin position="22"/>
        <end position="43"/>
    </location>
</feature>
<name>A0A3S2MQF2_ORYJA</name>
<evidence type="ECO:0000313" key="4">
    <source>
        <dbReference type="Proteomes" id="UP000283210"/>
    </source>
</evidence>
<reference evidence="3 4" key="1">
    <citation type="submission" date="2018-11" db="EMBL/GenBank/DDBJ databases">
        <authorList>
            <person name="Lopez-Roques C."/>
            <person name="Donnadieu C."/>
            <person name="Bouchez O."/>
            <person name="Klopp C."/>
            <person name="Cabau C."/>
            <person name="Zahm M."/>
        </authorList>
    </citation>
    <scope>NUCLEOTIDE SEQUENCE [LARGE SCALE GENOMIC DNA]</scope>
    <source>
        <strain evidence="3">RS831</strain>
        <tissue evidence="3">Whole body</tissue>
    </source>
</reference>
<gene>
    <name evidence="3" type="ORF">OJAV_G00125550</name>
</gene>
<protein>
    <submittedName>
        <fullName evidence="3">Uncharacterized protein</fullName>
    </submittedName>
</protein>
<dbReference type="OrthoDB" id="5406275at2759"/>
<dbReference type="Proteomes" id="UP000283210">
    <property type="component" value="Chromosome 13"/>
</dbReference>
<feature type="coiled-coil region" evidence="1">
    <location>
        <begin position="483"/>
        <end position="514"/>
    </location>
</feature>
<evidence type="ECO:0000256" key="1">
    <source>
        <dbReference type="SAM" id="Coils"/>
    </source>
</evidence>
<keyword evidence="4" id="KW-1185">Reference proteome</keyword>
<evidence type="ECO:0000256" key="2">
    <source>
        <dbReference type="SAM" id="MobiDB-lite"/>
    </source>
</evidence>
<reference evidence="3 4" key="2">
    <citation type="submission" date="2019-01" db="EMBL/GenBank/DDBJ databases">
        <title>A chromosome length genome reference of the Java medaka (oryzias javanicus).</title>
        <authorList>
            <person name="Herpin A."/>
            <person name="Takehana Y."/>
            <person name="Naruse K."/>
            <person name="Ansai S."/>
            <person name="Kawaguchi M."/>
        </authorList>
    </citation>
    <scope>NUCLEOTIDE SEQUENCE [LARGE SCALE GENOMIC DNA]</scope>
    <source>
        <strain evidence="3">RS831</strain>
        <tissue evidence="3">Whole body</tissue>
    </source>
</reference>
<sequence>MYLGGSRDLDYGLIFHSQFTEEISRSRESPTARGTPGSLFSGNMDTQIAKTTQNLTTAAEMRNTTQMLMQPSANWEGYLTPAPLSIAIMGELVFISSTTDFSINKNPPKDGFKYIKYPDSFRASLMQICNSGWHAFNLAHKNMDQIRIHTFTVPNYMKTVVKILFQGNDEIVETVLPNQLENIRTIADECVILAESVEKKYEDVINIIQELLEACLNAEHFHEEELKNVRMKLEENKLKEQTAKELNERSKKAMEAMSKELEQAQEQYKKSMDSIPSGWEMIGMDFVEGLASIVKVFSFGQSSFNNKRENRQSETNTKGDDVDMISEMKICSKSGQILSVASSFNQFISKNGINWKEIYDQKNKCTKTTWTRDQFERIHQELEDLPTSQLKETALYLCQRGIHICEQLEQYAPGQKCDGKTTNQLIKETKKLYEDARKFDCKSKKKSGSPALNPKPPMMYKTQENSGSQSASQRATESAYFSIEQSREQLKQTRESYEKSVQNMEQNQRELTEILIEMQNCKIKEIDFETTIKMLIKGMDAMGRVKEQWEKMVRFFQMVANIVKTSLGTTLNNFVKTSEDTKKLSYNSKLFAKDMLYNQAFEASNIASLVHMISGTYCEVSNMYLMDRVSSLGKLMAMDKEKPEFMQERLKLQESCQEAQDGIMQLVLRNKKEFERKTDARMAQIEGELKAILPSAPPLEAQRIKEIVQTGFGEEEENYY</sequence>
<proteinExistence type="predicted"/>
<dbReference type="AlphaFoldDB" id="A0A3S2MQF2"/>
<feature type="coiled-coil region" evidence="1">
    <location>
        <begin position="194"/>
        <end position="274"/>
    </location>
</feature>